<protein>
    <submittedName>
        <fullName evidence="1">Uncharacterized protein</fullName>
    </submittedName>
</protein>
<reference evidence="2" key="1">
    <citation type="submission" date="2019-12" db="EMBL/GenBank/DDBJ databases">
        <title>Complete genome of Terracaulis silvestris 0127_4.</title>
        <authorList>
            <person name="Vieira S."/>
            <person name="Riedel T."/>
            <person name="Sproer C."/>
            <person name="Pascual J."/>
            <person name="Boedeker C."/>
            <person name="Overmann J."/>
        </authorList>
    </citation>
    <scope>NUCLEOTIDE SEQUENCE [LARGE SCALE GENOMIC DNA]</scope>
    <source>
        <strain evidence="2">0127_4</strain>
    </source>
</reference>
<sequence>MILSDTREAAGGRTLLLHAHPGHELRLFGWMAQQKPTLFLMTDGSGAGAPRTHHSLQSALRAGARPGAVFGLAPDRDWYAAILNTDLTMFDKVISAIVEAATAKGSTLIVSDAVDGYNPMHDLCEVVAASATLRLRRQGRDVSHLVARAVAGGNSDDIVTEIRLDRDEQQRKQEAVDAYASLAEEVQRLLDEDPAALSRERLRRPTFAWDARWSPSWESIGASRVAASKYTQRIEYERHVRPLALALLERWSAEPIGSGERVDCAS</sequence>
<dbReference type="AlphaFoldDB" id="A0A6I6MTG3"/>
<accession>A0A6I6MTG3</accession>
<name>A0A6I6MTG3_9CAUL</name>
<dbReference type="RefSeq" id="WP_158767435.1">
    <property type="nucleotide sequence ID" value="NZ_CP047045.1"/>
</dbReference>
<dbReference type="Proteomes" id="UP000431269">
    <property type="component" value="Chromosome"/>
</dbReference>
<dbReference type="SUPFAM" id="SSF102588">
    <property type="entry name" value="LmbE-like"/>
    <property type="match status" value="1"/>
</dbReference>
<evidence type="ECO:0000313" key="2">
    <source>
        <dbReference type="Proteomes" id="UP000431269"/>
    </source>
</evidence>
<dbReference type="EMBL" id="CP047045">
    <property type="protein sequence ID" value="QGZ96658.1"/>
    <property type="molecule type" value="Genomic_DNA"/>
</dbReference>
<dbReference type="InterPro" id="IPR024078">
    <property type="entry name" value="LmbE-like_dom_sf"/>
</dbReference>
<proteinExistence type="predicted"/>
<evidence type="ECO:0000313" key="1">
    <source>
        <dbReference type="EMBL" id="QGZ96658.1"/>
    </source>
</evidence>
<keyword evidence="2" id="KW-1185">Reference proteome</keyword>
<organism evidence="1 2">
    <name type="scientific">Terricaulis silvestris</name>
    <dbReference type="NCBI Taxonomy" id="2686094"/>
    <lineage>
        <taxon>Bacteria</taxon>
        <taxon>Pseudomonadati</taxon>
        <taxon>Pseudomonadota</taxon>
        <taxon>Alphaproteobacteria</taxon>
        <taxon>Caulobacterales</taxon>
        <taxon>Caulobacteraceae</taxon>
        <taxon>Terricaulis</taxon>
    </lineage>
</organism>
<gene>
    <name evidence="1" type="ORF">DSM104635_03519</name>
</gene>
<dbReference type="KEGG" id="tsv:DSM104635_03519"/>
<dbReference type="Gene3D" id="3.40.50.10320">
    <property type="entry name" value="LmbE-like"/>
    <property type="match status" value="1"/>
</dbReference>